<evidence type="ECO:0000313" key="1">
    <source>
        <dbReference type="EMBL" id="KRZ06379.1"/>
    </source>
</evidence>
<accession>A0A0V1H7B5</accession>
<gene>
    <name evidence="1" type="ORF">T11_10390</name>
</gene>
<name>A0A0V1H7B5_9BILA</name>
<comment type="caution">
    <text evidence="1">The sequence shown here is derived from an EMBL/GenBank/DDBJ whole genome shotgun (WGS) entry which is preliminary data.</text>
</comment>
<proteinExistence type="predicted"/>
<dbReference type="Proteomes" id="UP000055024">
    <property type="component" value="Unassembled WGS sequence"/>
</dbReference>
<keyword evidence="2" id="KW-1185">Reference proteome</keyword>
<dbReference type="AlphaFoldDB" id="A0A0V1H7B5"/>
<evidence type="ECO:0000313" key="2">
    <source>
        <dbReference type="Proteomes" id="UP000055024"/>
    </source>
</evidence>
<organism evidence="1 2">
    <name type="scientific">Trichinella zimbabwensis</name>
    <dbReference type="NCBI Taxonomy" id="268475"/>
    <lineage>
        <taxon>Eukaryota</taxon>
        <taxon>Metazoa</taxon>
        <taxon>Ecdysozoa</taxon>
        <taxon>Nematoda</taxon>
        <taxon>Enoplea</taxon>
        <taxon>Dorylaimia</taxon>
        <taxon>Trichinellida</taxon>
        <taxon>Trichinellidae</taxon>
        <taxon>Trichinella</taxon>
    </lineage>
</organism>
<dbReference type="EMBL" id="JYDP01000119">
    <property type="protein sequence ID" value="KRZ06379.1"/>
    <property type="molecule type" value="Genomic_DNA"/>
</dbReference>
<protein>
    <submittedName>
        <fullName evidence="1">Uncharacterized protein</fullName>
    </submittedName>
</protein>
<sequence>MTAIQFPPSIVIYDYKICYENQKLLNGSCKHANDVRQPNNGVFSGKLNASKKTFDYLFYFHVLRFSSCIENDFYAIKGNLAMRYTTVKLVKIQKTGRKTEDKRYVLQTTQDAFRRYCWLHSSSFEFQLPRSTNTVNLIEPQDTTKDTFCKPRKTLFAVTHSSSFEFQLPRSTNTVNLIESQETTKGFQLYLYPAYENVVLMW</sequence>
<reference evidence="1 2" key="1">
    <citation type="submission" date="2015-01" db="EMBL/GenBank/DDBJ databases">
        <title>Evolution of Trichinella species and genotypes.</title>
        <authorList>
            <person name="Korhonen P.K."/>
            <person name="Edoardo P."/>
            <person name="Giuseppe L.R."/>
            <person name="Gasser R.B."/>
        </authorList>
    </citation>
    <scope>NUCLEOTIDE SEQUENCE [LARGE SCALE GENOMIC DNA]</scope>
    <source>
        <strain evidence="1">ISS1029</strain>
    </source>
</reference>